<gene>
    <name evidence="1" type="ORF">ACFFIX_06640</name>
</gene>
<protein>
    <submittedName>
        <fullName evidence="1">Phage tail tube protein</fullName>
    </submittedName>
</protein>
<name>A0ABV6GBS9_9BACI</name>
<evidence type="ECO:0000313" key="2">
    <source>
        <dbReference type="Proteomes" id="UP001589854"/>
    </source>
</evidence>
<dbReference type="Proteomes" id="UP001589854">
    <property type="component" value="Unassembled WGS sequence"/>
</dbReference>
<reference evidence="1 2" key="1">
    <citation type="submission" date="2024-09" db="EMBL/GenBank/DDBJ databases">
        <authorList>
            <person name="Sun Q."/>
            <person name="Mori K."/>
        </authorList>
    </citation>
    <scope>NUCLEOTIDE SEQUENCE [LARGE SCALE GENOMIC DNA]</scope>
    <source>
        <strain evidence="1 2">CCM 7228</strain>
    </source>
</reference>
<evidence type="ECO:0000313" key="1">
    <source>
        <dbReference type="EMBL" id="MFC0271128.1"/>
    </source>
</evidence>
<accession>A0ABV6GBS9</accession>
<organism evidence="1 2">
    <name type="scientific">Metabacillus herbersteinensis</name>
    <dbReference type="NCBI Taxonomy" id="283816"/>
    <lineage>
        <taxon>Bacteria</taxon>
        <taxon>Bacillati</taxon>
        <taxon>Bacillota</taxon>
        <taxon>Bacilli</taxon>
        <taxon>Bacillales</taxon>
        <taxon>Bacillaceae</taxon>
        <taxon>Metabacillus</taxon>
    </lineage>
</organism>
<dbReference type="EMBL" id="JBHLVO010000003">
    <property type="protein sequence ID" value="MFC0271128.1"/>
    <property type="molecule type" value="Genomic_DNA"/>
</dbReference>
<keyword evidence="2" id="KW-1185">Reference proteome</keyword>
<comment type="caution">
    <text evidence="1">The sequence shown here is derived from an EMBL/GenBank/DDBJ whole genome shotgun (WGS) entry which is preliminary data.</text>
</comment>
<dbReference type="RefSeq" id="WP_378931838.1">
    <property type="nucleotide sequence ID" value="NZ_JBHLVO010000003.1"/>
</dbReference>
<proteinExistence type="predicted"/>
<sequence>MPGFELMNAHDFKINTVPGTTPGTLAAIAAGITNVEPSPNEELSQDKYLDGDGYGETDVIGAQIVLAFTGHRKYGDVAQDFIFSKMLELGASRRTNFEWTEPGGGKFAGPCTIANISGPSGAAGAKGEISFEIHFNGKPTYTPPVVTP</sequence>
<dbReference type="NCBIfam" id="NF047353">
    <property type="entry name" value="tube_lmo2291"/>
    <property type="match status" value="1"/>
</dbReference>